<dbReference type="EMBL" id="BK015951">
    <property type="protein sequence ID" value="DAF86732.1"/>
    <property type="molecule type" value="Genomic_DNA"/>
</dbReference>
<name>A0A8S5TX02_9CAUD</name>
<evidence type="ECO:0000313" key="1">
    <source>
        <dbReference type="EMBL" id="DAF86732.1"/>
    </source>
</evidence>
<proteinExistence type="predicted"/>
<protein>
    <submittedName>
        <fullName evidence="1">Uncharacterized protein</fullName>
    </submittedName>
</protein>
<reference evidence="1" key="1">
    <citation type="journal article" date="2021" name="Proc. Natl. Acad. Sci. U.S.A.">
        <title>A Catalog of Tens of Thousands of Viruses from Human Metagenomes Reveals Hidden Associations with Chronic Diseases.</title>
        <authorList>
            <person name="Tisza M.J."/>
            <person name="Buck C.B."/>
        </authorList>
    </citation>
    <scope>NUCLEOTIDE SEQUENCE</scope>
    <source>
        <strain evidence="1">CtTgb17</strain>
    </source>
</reference>
<sequence>MTPREFRQLHAIPFDIKARTRRIQQLEAKQAEGPELVADVVKSSCGDGNACILGHATVRGTADSVYARRESEIKKLKARNAELDALYIEGQRIVETCDDIMLRAAISDICILGKKPQEVAVELMEFGCDLDADTIRRRVDRWVEQNVT</sequence>
<organism evidence="1">
    <name type="scientific">Siphoviridae sp. ctTgb17</name>
    <dbReference type="NCBI Taxonomy" id="2825521"/>
    <lineage>
        <taxon>Viruses</taxon>
        <taxon>Duplodnaviria</taxon>
        <taxon>Heunggongvirae</taxon>
        <taxon>Uroviricota</taxon>
        <taxon>Caudoviricetes</taxon>
    </lineage>
</organism>
<accession>A0A8S5TX02</accession>